<accession>A0ABR1Q9M5</accession>
<dbReference type="InterPro" id="IPR050600">
    <property type="entry name" value="SETD3_SETD6_MTase"/>
</dbReference>
<dbReference type="EMBL" id="JAQQWE010000006">
    <property type="protein sequence ID" value="KAK7949249.1"/>
    <property type="molecule type" value="Genomic_DNA"/>
</dbReference>
<protein>
    <recommendedName>
        <fullName evidence="3">SET domain-containing protein</fullName>
    </recommendedName>
</protein>
<proteinExistence type="predicted"/>
<dbReference type="PANTHER" id="PTHR13271:SF146">
    <property type="entry name" value="SET DOMAIN-CONTAINING PROTEIN"/>
    <property type="match status" value="1"/>
</dbReference>
<dbReference type="RefSeq" id="XP_066698755.1">
    <property type="nucleotide sequence ID" value="XM_066846357.1"/>
</dbReference>
<dbReference type="GeneID" id="92079419"/>
<gene>
    <name evidence="1" type="ORF">PG986_010135</name>
</gene>
<reference evidence="1 2" key="1">
    <citation type="submission" date="2023-01" db="EMBL/GenBank/DDBJ databases">
        <title>Analysis of 21 Apiospora genomes using comparative genomics revels a genus with tremendous synthesis potential of carbohydrate active enzymes and secondary metabolites.</title>
        <authorList>
            <person name="Sorensen T."/>
        </authorList>
    </citation>
    <scope>NUCLEOTIDE SEQUENCE [LARGE SCALE GENOMIC DNA]</scope>
    <source>
        <strain evidence="1 2">CBS 24483</strain>
    </source>
</reference>
<dbReference type="PANTHER" id="PTHR13271">
    <property type="entry name" value="UNCHARACTERIZED PUTATIVE METHYLTRANSFERASE"/>
    <property type="match status" value="1"/>
</dbReference>
<organism evidence="1 2">
    <name type="scientific">Apiospora aurea</name>
    <dbReference type="NCBI Taxonomy" id="335848"/>
    <lineage>
        <taxon>Eukaryota</taxon>
        <taxon>Fungi</taxon>
        <taxon>Dikarya</taxon>
        <taxon>Ascomycota</taxon>
        <taxon>Pezizomycotina</taxon>
        <taxon>Sordariomycetes</taxon>
        <taxon>Xylariomycetidae</taxon>
        <taxon>Amphisphaeriales</taxon>
        <taxon>Apiosporaceae</taxon>
        <taxon>Apiospora</taxon>
    </lineage>
</organism>
<dbReference type="Gene3D" id="3.90.1410.10">
    <property type="entry name" value="set domain protein methyltransferase, domain 1"/>
    <property type="match status" value="1"/>
</dbReference>
<dbReference type="Proteomes" id="UP001391051">
    <property type="component" value="Unassembled WGS sequence"/>
</dbReference>
<comment type="caution">
    <text evidence="1">The sequence shown here is derived from an EMBL/GenBank/DDBJ whole genome shotgun (WGS) entry which is preliminary data.</text>
</comment>
<keyword evidence="2" id="KW-1185">Reference proteome</keyword>
<name>A0ABR1Q9M5_9PEZI</name>
<dbReference type="SUPFAM" id="SSF82199">
    <property type="entry name" value="SET domain"/>
    <property type="match status" value="1"/>
</dbReference>
<dbReference type="InterPro" id="IPR046341">
    <property type="entry name" value="SET_dom_sf"/>
</dbReference>
<evidence type="ECO:0008006" key="3">
    <source>
        <dbReference type="Google" id="ProtNLM"/>
    </source>
</evidence>
<evidence type="ECO:0000313" key="1">
    <source>
        <dbReference type="EMBL" id="KAK7949249.1"/>
    </source>
</evidence>
<sequence length="455" mass="50475">MATPQERYDALIKWLEEAGGCLHPSVEVYHDAVTKGSFRVKEGCAVNQGESVVTLPIARSLSYLNAICGHPDFPAVKHRQIQEAANRTNKDGHGWFPAEFLRETPPHVVGRFVLMREYLLGSESAWWPYLRTLPQPEHVAGMLPALWPADDLEFLVGTNAYVAVQEIKSTLKREYKQAMKLLPSDSGYTRPLYLWAYAIFTSRSFRPSLIVPDAEALALPCEIDDFSVLLPLYDVGNHSPVARTAWRTDRETLLCRLISGQTCESGSQVFNNYGMKTNAELLLGYGFILPEEEYLHNDYVHVRTKATDDDDLAGTHLVSLRPMTDPTSVVGRSKRLTSDDCAGVATQFAHIQDSLVTSLYEAITRAAAAAAGEGEDFQDSATMDDIMAGRIAPPVKERIVQALGSKLAQDLDVLEEVEVPTEGLNANQQLAVRYREQCVKTLENALRCLASDDDD</sequence>
<evidence type="ECO:0000313" key="2">
    <source>
        <dbReference type="Proteomes" id="UP001391051"/>
    </source>
</evidence>